<evidence type="ECO:0000256" key="1">
    <source>
        <dbReference type="SAM" id="MobiDB-lite"/>
    </source>
</evidence>
<dbReference type="OrthoDB" id="4720873at2759"/>
<feature type="transmembrane region" description="Helical" evidence="2">
    <location>
        <begin position="375"/>
        <end position="396"/>
    </location>
</feature>
<name>A0A1W2TI18_ROSNE</name>
<keyword evidence="2" id="KW-0812">Transmembrane</keyword>
<evidence type="ECO:0000313" key="3">
    <source>
        <dbReference type="EMBL" id="GAP87793.1"/>
    </source>
</evidence>
<gene>
    <name evidence="3" type="ORF">SAMD00023353_2801340</name>
</gene>
<proteinExistence type="predicted"/>
<dbReference type="EMBL" id="DF977473">
    <property type="protein sequence ID" value="GAP87793.1"/>
    <property type="molecule type" value="Genomic_DNA"/>
</dbReference>
<dbReference type="AlphaFoldDB" id="A0A1W2TI18"/>
<feature type="transmembrane region" description="Helical" evidence="2">
    <location>
        <begin position="200"/>
        <end position="218"/>
    </location>
</feature>
<protein>
    <submittedName>
        <fullName evidence="3">Uncharacterized protein</fullName>
    </submittedName>
</protein>
<keyword evidence="2" id="KW-1133">Transmembrane helix</keyword>
<sequence>MADVDAPGDNEIPNFDEGEQAGDDDPIPRPLRLYFEGWHRWFNLIVHRGADVAPRRTPAYTEYYIADESAPAPFPLNLDEPWYCGALIAIIIALHHGADRGWLFETTYPYPRWMGRVLGRALLTLGAAVVSTLSFEVVGSFVGIAFYSATVEIENHISTLLVKHLHWGEVGDDGEPLRDDNDDFIWIRDPTYRREPIRDTLGGLAILLFGYIFTFFLEMGNQLIQPFIEWVVGPVLYFFFEIPTDLIPRLLSWLFLPTPGLDKIRDPQALWFEYGVPIVIQFWLLILLWLLEILYIAKAERLALQGWQVIDPKMTIIWQLIRATAMHLLAYTAYQLVCGSIAGIKSGLPQESWYITIIDGPIVPFLGRIIPNGRIFAAALLFFFHWLLRAASVFVVRHAWSFWIPYILWQTPYSEDGAFTYWPFFLEFLVDDLTVRDPTKRVISRVTMTALFGLRSSWPARFHLSNVIDDN</sequence>
<feature type="region of interest" description="Disordered" evidence="1">
    <location>
        <begin position="1"/>
        <end position="27"/>
    </location>
</feature>
<dbReference type="Proteomes" id="UP000054516">
    <property type="component" value="Unassembled WGS sequence"/>
</dbReference>
<feature type="transmembrane region" description="Helical" evidence="2">
    <location>
        <begin position="122"/>
        <end position="147"/>
    </location>
</feature>
<evidence type="ECO:0000256" key="2">
    <source>
        <dbReference type="SAM" id="Phobius"/>
    </source>
</evidence>
<feature type="transmembrane region" description="Helical" evidence="2">
    <location>
        <begin position="271"/>
        <end position="295"/>
    </location>
</feature>
<keyword evidence="2" id="KW-0472">Membrane</keyword>
<evidence type="ECO:0000313" key="4">
    <source>
        <dbReference type="Proteomes" id="UP000054516"/>
    </source>
</evidence>
<feature type="compositionally biased region" description="Acidic residues" evidence="1">
    <location>
        <begin position="14"/>
        <end position="25"/>
    </location>
</feature>
<reference evidence="3" key="1">
    <citation type="submission" date="2016-03" db="EMBL/GenBank/DDBJ databases">
        <title>Draft genome sequence of Rosellinia necatrix.</title>
        <authorList>
            <person name="Kanematsu S."/>
        </authorList>
    </citation>
    <scope>NUCLEOTIDE SEQUENCE [LARGE SCALE GENOMIC DNA]</scope>
    <source>
        <strain evidence="3">W97</strain>
    </source>
</reference>
<feature type="transmembrane region" description="Helical" evidence="2">
    <location>
        <begin position="230"/>
        <end position="251"/>
    </location>
</feature>
<organism evidence="3">
    <name type="scientific">Rosellinia necatrix</name>
    <name type="common">White root-rot fungus</name>
    <dbReference type="NCBI Taxonomy" id="77044"/>
    <lineage>
        <taxon>Eukaryota</taxon>
        <taxon>Fungi</taxon>
        <taxon>Dikarya</taxon>
        <taxon>Ascomycota</taxon>
        <taxon>Pezizomycotina</taxon>
        <taxon>Sordariomycetes</taxon>
        <taxon>Xylariomycetidae</taxon>
        <taxon>Xylariales</taxon>
        <taxon>Xylariaceae</taxon>
        <taxon>Rosellinia</taxon>
    </lineage>
</organism>
<accession>A0A1W2TI18</accession>
<keyword evidence="4" id="KW-1185">Reference proteome</keyword>